<name>A0ABU2L5X0_9ACTN</name>
<dbReference type="EMBL" id="JAVREN010000007">
    <property type="protein sequence ID" value="MDT0306638.1"/>
    <property type="molecule type" value="Genomic_DNA"/>
</dbReference>
<proteinExistence type="predicted"/>
<comment type="caution">
    <text evidence="2">The sequence shown here is derived from an EMBL/GenBank/DDBJ whole genome shotgun (WGS) entry which is preliminary data.</text>
</comment>
<feature type="domain" description="Transposase IS701-like DDE" evidence="1">
    <location>
        <begin position="21"/>
        <end position="227"/>
    </location>
</feature>
<evidence type="ECO:0000259" key="1">
    <source>
        <dbReference type="Pfam" id="PF13546"/>
    </source>
</evidence>
<accession>A0ABU2L5X0</accession>
<sequence>MLANDVVPRIARDPIASYAGEVFCGLPRVDQRRWAEVYLRGLLSVEGKKSVRKIAENILAMPAHQSLQQFINQSPWRWAPVRALLARYVQSVAPPQAWVLSRVVIPKRGDRSVGVERQFLPEAGRMVNCQIGLAVSLVTPASSLPVNWRILLPKSWEGQRIRKAAHIPDHVEPRPEWLEAAGMLEEMSERWGLMRVPVVASARQTGNGTALLRELAARDLPFLVEVAEPPEPAAVPHAPRSRSRFARGPLEKVITAREYLHALTGHRHHAVPVASPAARRSFVRSSLTKIPAANGAPPKAARLLTEIAPGGQAVRFWVTNLMDHRIDDLMALARLEPRSREDMQKLEQNFGLRDFEGRSFRGWHHHMTMVSAAYVFATVGWDALASCACCS</sequence>
<dbReference type="Proteomes" id="UP001183388">
    <property type="component" value="Unassembled WGS sequence"/>
</dbReference>
<dbReference type="InterPro" id="IPR038721">
    <property type="entry name" value="IS701-like_DDE_dom"/>
</dbReference>
<dbReference type="PANTHER" id="PTHR33627:SF1">
    <property type="entry name" value="TRANSPOSASE"/>
    <property type="match status" value="1"/>
</dbReference>
<protein>
    <submittedName>
        <fullName evidence="2">Transposase</fullName>
    </submittedName>
</protein>
<dbReference type="Pfam" id="PF13546">
    <property type="entry name" value="DDE_5"/>
    <property type="match status" value="1"/>
</dbReference>
<evidence type="ECO:0000313" key="3">
    <source>
        <dbReference type="Proteomes" id="UP001183388"/>
    </source>
</evidence>
<dbReference type="RefSeq" id="WP_311629577.1">
    <property type="nucleotide sequence ID" value="NZ_JAVREN010000007.1"/>
</dbReference>
<keyword evidence="3" id="KW-1185">Reference proteome</keyword>
<dbReference type="InterPro" id="IPR039365">
    <property type="entry name" value="IS701-like"/>
</dbReference>
<dbReference type="PANTHER" id="PTHR33627">
    <property type="entry name" value="TRANSPOSASE"/>
    <property type="match status" value="1"/>
</dbReference>
<organism evidence="2 3">
    <name type="scientific">Streptomyces boetiae</name>
    <dbReference type="NCBI Taxonomy" id="3075541"/>
    <lineage>
        <taxon>Bacteria</taxon>
        <taxon>Bacillati</taxon>
        <taxon>Actinomycetota</taxon>
        <taxon>Actinomycetes</taxon>
        <taxon>Kitasatosporales</taxon>
        <taxon>Streptomycetaceae</taxon>
        <taxon>Streptomyces</taxon>
    </lineage>
</organism>
<reference evidence="3" key="1">
    <citation type="submission" date="2023-07" db="EMBL/GenBank/DDBJ databases">
        <title>30 novel species of actinomycetes from the DSMZ collection.</title>
        <authorList>
            <person name="Nouioui I."/>
        </authorList>
    </citation>
    <scope>NUCLEOTIDE SEQUENCE [LARGE SCALE GENOMIC DNA]</scope>
    <source>
        <strain evidence="3">DSM 44917</strain>
    </source>
</reference>
<gene>
    <name evidence="2" type="ORF">RM780_06640</name>
</gene>
<evidence type="ECO:0000313" key="2">
    <source>
        <dbReference type="EMBL" id="MDT0306638.1"/>
    </source>
</evidence>